<proteinExistence type="predicted"/>
<evidence type="ECO:0000313" key="2">
    <source>
        <dbReference type="EMBL" id="MFB2896887.1"/>
    </source>
</evidence>
<dbReference type="EMBL" id="JBHFNR010000221">
    <property type="protein sequence ID" value="MFB2896887.1"/>
    <property type="molecule type" value="Genomic_DNA"/>
</dbReference>
<comment type="caution">
    <text evidence="2">The sequence shown here is derived from an EMBL/GenBank/DDBJ whole genome shotgun (WGS) entry which is preliminary data.</text>
</comment>
<evidence type="ECO:0000256" key="1">
    <source>
        <dbReference type="SAM" id="Phobius"/>
    </source>
</evidence>
<keyword evidence="3" id="KW-1185">Reference proteome</keyword>
<keyword evidence="1" id="KW-0812">Transmembrane</keyword>
<reference evidence="2 3" key="1">
    <citation type="submission" date="2024-09" db="EMBL/GenBank/DDBJ databases">
        <title>Floridaenema gen nov. (Aerosakkonemataceae, Aerosakkonematales ord. nov., Cyanobacteria) from benthic tropical and subtropical fresh waters, with the description of four new species.</title>
        <authorList>
            <person name="Moretto J.A."/>
            <person name="Berthold D.E."/>
            <person name="Lefler F.W."/>
            <person name="Huang I.-S."/>
            <person name="Laughinghouse H. IV."/>
        </authorList>
    </citation>
    <scope>NUCLEOTIDE SEQUENCE [LARGE SCALE GENOMIC DNA]</scope>
    <source>
        <strain evidence="2 3">BLCC-F50</strain>
    </source>
</reference>
<sequence length="55" mass="6316">MNGKLLQGFLSVLSIIADVLTIWHDDRALAVALAVVIAYFLYRLWVKKQKNKDKQ</sequence>
<protein>
    <submittedName>
        <fullName evidence="2">Uncharacterized protein</fullName>
    </submittedName>
</protein>
<gene>
    <name evidence="2" type="ORF">ACE1CI_28575</name>
</gene>
<keyword evidence="1" id="KW-1133">Transmembrane helix</keyword>
<accession>A0ABV4XYZ3</accession>
<dbReference type="RefSeq" id="WP_413266506.1">
    <property type="nucleotide sequence ID" value="NZ_JBHFNR010000221.1"/>
</dbReference>
<feature type="transmembrane region" description="Helical" evidence="1">
    <location>
        <begin position="27"/>
        <end position="46"/>
    </location>
</feature>
<organism evidence="2 3">
    <name type="scientific">Floridaenema flaviceps BLCC-F50</name>
    <dbReference type="NCBI Taxonomy" id="3153642"/>
    <lineage>
        <taxon>Bacteria</taxon>
        <taxon>Bacillati</taxon>
        <taxon>Cyanobacteriota</taxon>
        <taxon>Cyanophyceae</taxon>
        <taxon>Oscillatoriophycideae</taxon>
        <taxon>Aerosakkonematales</taxon>
        <taxon>Aerosakkonemataceae</taxon>
        <taxon>Floridanema</taxon>
        <taxon>Floridanema flaviceps</taxon>
    </lineage>
</organism>
<dbReference type="Proteomes" id="UP001576784">
    <property type="component" value="Unassembled WGS sequence"/>
</dbReference>
<keyword evidence="1" id="KW-0472">Membrane</keyword>
<evidence type="ECO:0000313" key="3">
    <source>
        <dbReference type="Proteomes" id="UP001576784"/>
    </source>
</evidence>
<name>A0ABV4XYZ3_9CYAN</name>